<feature type="domain" description="DUF8156" evidence="2">
    <location>
        <begin position="1"/>
        <end position="98"/>
    </location>
</feature>
<evidence type="ECO:0000313" key="3">
    <source>
        <dbReference type="EMBL" id="MFC7203325.1"/>
    </source>
</evidence>
<dbReference type="EMBL" id="JBHTAA010000002">
    <property type="protein sequence ID" value="MFC7203325.1"/>
    <property type="molecule type" value="Genomic_DNA"/>
</dbReference>
<name>A0ABD5ZDF7_9EURY</name>
<organism evidence="3 4">
    <name type="scientific">Haloferax namakaokahaiae</name>
    <dbReference type="NCBI Taxonomy" id="1748331"/>
    <lineage>
        <taxon>Archaea</taxon>
        <taxon>Methanobacteriati</taxon>
        <taxon>Methanobacteriota</taxon>
        <taxon>Stenosarchaea group</taxon>
        <taxon>Halobacteria</taxon>
        <taxon>Halobacteriales</taxon>
        <taxon>Haloferacaceae</taxon>
        <taxon>Haloferax</taxon>
    </lineage>
</organism>
<evidence type="ECO:0000256" key="1">
    <source>
        <dbReference type="SAM" id="MobiDB-lite"/>
    </source>
</evidence>
<reference evidence="3 4" key="1">
    <citation type="journal article" date="2019" name="Int. J. Syst. Evol. Microbiol.">
        <title>The Global Catalogue of Microorganisms (GCM) 10K type strain sequencing project: providing services to taxonomists for standard genome sequencing and annotation.</title>
        <authorList>
            <consortium name="The Broad Institute Genomics Platform"/>
            <consortium name="The Broad Institute Genome Sequencing Center for Infectious Disease"/>
            <person name="Wu L."/>
            <person name="Ma J."/>
        </authorList>
    </citation>
    <scope>NUCLEOTIDE SEQUENCE [LARGE SCALE GENOMIC DNA]</scope>
    <source>
        <strain evidence="3 4">DSM 29988</strain>
    </source>
</reference>
<keyword evidence="4" id="KW-1185">Reference proteome</keyword>
<comment type="caution">
    <text evidence="3">The sequence shown here is derived from an EMBL/GenBank/DDBJ whole genome shotgun (WGS) entry which is preliminary data.</text>
</comment>
<feature type="compositionally biased region" description="Basic and acidic residues" evidence="1">
    <location>
        <begin position="77"/>
        <end position="100"/>
    </location>
</feature>
<evidence type="ECO:0000259" key="2">
    <source>
        <dbReference type="Pfam" id="PF26485"/>
    </source>
</evidence>
<gene>
    <name evidence="3" type="ORF">ACFQJC_07340</name>
</gene>
<dbReference type="Pfam" id="PF26485">
    <property type="entry name" value="DUF8156"/>
    <property type="match status" value="1"/>
</dbReference>
<dbReference type="RefSeq" id="WP_390222664.1">
    <property type="nucleotide sequence ID" value="NZ_JBHTAA010000002.1"/>
</dbReference>
<sequence>MGRTNPTYRDSLRAIERDWSKYRRALRRPDQQHFDRLFEQAREHADASGYLNHQFVEQPFLVSVMLEQEKRLDTLAERLDALEERDDERGESSEGDEKSTNDANDPGPHRR</sequence>
<evidence type="ECO:0000313" key="4">
    <source>
        <dbReference type="Proteomes" id="UP001596481"/>
    </source>
</evidence>
<dbReference type="InterPro" id="IPR058469">
    <property type="entry name" value="DUF8156"/>
</dbReference>
<accession>A0ABD5ZDF7</accession>
<proteinExistence type="predicted"/>
<protein>
    <recommendedName>
        <fullName evidence="2">DUF8156 domain-containing protein</fullName>
    </recommendedName>
</protein>
<dbReference type="AlphaFoldDB" id="A0ABD5ZDF7"/>
<feature type="region of interest" description="Disordered" evidence="1">
    <location>
        <begin position="77"/>
        <end position="111"/>
    </location>
</feature>
<dbReference type="Proteomes" id="UP001596481">
    <property type="component" value="Unassembled WGS sequence"/>
</dbReference>